<name>U1QG75_9ACTO</name>
<comment type="caution">
    <text evidence="2">The sequence shown here is derived from an EMBL/GenBank/DDBJ whole genome shotgun (WGS) entry which is preliminary data.</text>
</comment>
<dbReference type="AlphaFoldDB" id="U1QG75"/>
<feature type="region of interest" description="Disordered" evidence="1">
    <location>
        <begin position="1"/>
        <end position="63"/>
    </location>
</feature>
<evidence type="ECO:0000256" key="1">
    <source>
        <dbReference type="SAM" id="MobiDB-lite"/>
    </source>
</evidence>
<evidence type="ECO:0000313" key="2">
    <source>
        <dbReference type="EMBL" id="ERH20869.1"/>
    </source>
</evidence>
<dbReference type="Proteomes" id="UP000016498">
    <property type="component" value="Unassembled WGS sequence"/>
</dbReference>
<dbReference type="EMBL" id="AWSD01000095">
    <property type="protein sequence ID" value="ERH20869.1"/>
    <property type="molecule type" value="Genomic_DNA"/>
</dbReference>
<protein>
    <submittedName>
        <fullName evidence="2">Uncharacterized protein</fullName>
    </submittedName>
</protein>
<sequence length="63" mass="6998">MFVISVRPSDTPSRWARSRARDRTRSSISVLSSHDHGRINASRHQGAGWSCERTDAFGPSRSG</sequence>
<evidence type="ECO:0000313" key="3">
    <source>
        <dbReference type="Proteomes" id="UP000016498"/>
    </source>
</evidence>
<organism evidence="2 3">
    <name type="scientific">Actinomyces johnsonii F0510</name>
    <dbReference type="NCBI Taxonomy" id="1227262"/>
    <lineage>
        <taxon>Bacteria</taxon>
        <taxon>Bacillati</taxon>
        <taxon>Actinomycetota</taxon>
        <taxon>Actinomycetes</taxon>
        <taxon>Actinomycetales</taxon>
        <taxon>Actinomycetaceae</taxon>
        <taxon>Actinomyces</taxon>
    </lineage>
</organism>
<reference evidence="2 3" key="1">
    <citation type="submission" date="2013-06" db="EMBL/GenBank/DDBJ databases">
        <authorList>
            <person name="Weinstock G."/>
            <person name="Sodergren E."/>
            <person name="Lobos E.A."/>
            <person name="Fulton L."/>
            <person name="Fulton R."/>
            <person name="Courtney L."/>
            <person name="Fronick C."/>
            <person name="O'Laughlin M."/>
            <person name="Godfrey J."/>
            <person name="Wilson R.M."/>
            <person name="Miner T."/>
            <person name="Farmer C."/>
            <person name="Delehaunty K."/>
            <person name="Cordes M."/>
            <person name="Minx P."/>
            <person name="Tomlinson C."/>
            <person name="Chen J."/>
            <person name="Wollam A."/>
            <person name="Pepin K.H."/>
            <person name="Bhonagiri V."/>
            <person name="Zhang X."/>
            <person name="Warren W."/>
            <person name="Mitreva M."/>
            <person name="Mardis E.R."/>
            <person name="Wilson R.K."/>
        </authorList>
    </citation>
    <scope>NUCLEOTIDE SEQUENCE [LARGE SCALE GENOMIC DNA]</scope>
    <source>
        <strain evidence="2 3">F0510</strain>
    </source>
</reference>
<gene>
    <name evidence="2" type="ORF">HMPREF1549_00962</name>
</gene>
<dbReference type="HOGENOM" id="CLU_2875578_0_0_11"/>
<accession>U1QG75</accession>
<proteinExistence type="predicted"/>